<evidence type="ECO:0000313" key="2">
    <source>
        <dbReference type="Proteomes" id="UP001153620"/>
    </source>
</evidence>
<dbReference type="Gene3D" id="3.40.630.30">
    <property type="match status" value="1"/>
</dbReference>
<dbReference type="PANTHER" id="PTHR20905:SF1">
    <property type="entry name" value="AT07410P-RELATED"/>
    <property type="match status" value="1"/>
</dbReference>
<protein>
    <recommendedName>
        <fullName evidence="3">N-acetyltransferase domain-containing protein</fullName>
    </recommendedName>
</protein>
<organism evidence="1 2">
    <name type="scientific">Chironomus riparius</name>
    <dbReference type="NCBI Taxonomy" id="315576"/>
    <lineage>
        <taxon>Eukaryota</taxon>
        <taxon>Metazoa</taxon>
        <taxon>Ecdysozoa</taxon>
        <taxon>Arthropoda</taxon>
        <taxon>Hexapoda</taxon>
        <taxon>Insecta</taxon>
        <taxon>Pterygota</taxon>
        <taxon>Neoptera</taxon>
        <taxon>Endopterygota</taxon>
        <taxon>Diptera</taxon>
        <taxon>Nematocera</taxon>
        <taxon>Chironomoidea</taxon>
        <taxon>Chironomidae</taxon>
        <taxon>Chironominae</taxon>
        <taxon>Chironomus</taxon>
    </lineage>
</organism>
<evidence type="ECO:0008006" key="3">
    <source>
        <dbReference type="Google" id="ProtNLM"/>
    </source>
</evidence>
<keyword evidence="2" id="KW-1185">Reference proteome</keyword>
<dbReference type="GO" id="GO:0008080">
    <property type="term" value="F:N-acetyltransferase activity"/>
    <property type="evidence" value="ECO:0007669"/>
    <property type="project" value="TreeGrafter"/>
</dbReference>
<evidence type="ECO:0000313" key="1">
    <source>
        <dbReference type="EMBL" id="CAG9801187.1"/>
    </source>
</evidence>
<name>A0A9N9WPV8_9DIPT</name>
<dbReference type="Proteomes" id="UP001153620">
    <property type="component" value="Chromosome 1"/>
</dbReference>
<reference evidence="1" key="2">
    <citation type="submission" date="2022-10" db="EMBL/GenBank/DDBJ databases">
        <authorList>
            <consortium name="ENA_rothamsted_submissions"/>
            <consortium name="culmorum"/>
            <person name="King R."/>
        </authorList>
    </citation>
    <scope>NUCLEOTIDE SEQUENCE</scope>
</reference>
<accession>A0A9N9WPV8</accession>
<dbReference type="InterPro" id="IPR016181">
    <property type="entry name" value="Acyl_CoA_acyltransferase"/>
</dbReference>
<sequence length="273" mass="31401">MFSNCLVNTLKSKFNIITFYSTTATKHPSKYFISSILTPRKQDEPINLKFELVKSAEFDPTLQFIAKNFFREDPLCRSLCINTSKGKCEGPIELLLRDSLRHGMTIIAREGNENKIVGACINNRNCPWDAQKLEEYAKQVQDGSTKKLLYIWALMSREPKIHQELELNSIFEIGLVAINNKFNHRGIGTELVKRSLDLGRDLNFSYARMDCTSDYSMKIAEKLKMKRLWDVSYKNILMQDGKTPLAVPEYPHSQAAVYYTHLKEQSGEKKSTK</sequence>
<dbReference type="SUPFAM" id="SSF55729">
    <property type="entry name" value="Acyl-CoA N-acyltransferases (Nat)"/>
    <property type="match status" value="1"/>
</dbReference>
<reference evidence="1" key="1">
    <citation type="submission" date="2022-01" db="EMBL/GenBank/DDBJ databases">
        <authorList>
            <person name="King R."/>
        </authorList>
    </citation>
    <scope>NUCLEOTIDE SEQUENCE</scope>
</reference>
<dbReference type="AlphaFoldDB" id="A0A9N9WPV8"/>
<gene>
    <name evidence="1" type="ORF">CHIRRI_LOCUS4121</name>
</gene>
<proteinExistence type="predicted"/>
<dbReference type="EMBL" id="OU895877">
    <property type="protein sequence ID" value="CAG9801187.1"/>
    <property type="molecule type" value="Genomic_DNA"/>
</dbReference>
<dbReference type="OrthoDB" id="8113373at2759"/>
<dbReference type="PANTHER" id="PTHR20905">
    <property type="entry name" value="N-ACETYLTRANSFERASE-RELATED"/>
    <property type="match status" value="1"/>
</dbReference>